<feature type="binding site" evidence="10">
    <location>
        <position position="413"/>
    </location>
    <ligand>
        <name>Mg(2+)</name>
        <dbReference type="ChEBI" id="CHEBI:18420"/>
    </ligand>
</feature>
<evidence type="ECO:0000256" key="3">
    <source>
        <dbReference type="ARBA" id="ARBA00022679"/>
    </source>
</evidence>
<evidence type="ECO:0000256" key="11">
    <source>
        <dbReference type="PROSITE-ProRule" id="PRU01251"/>
    </source>
</evidence>
<dbReference type="Gene3D" id="3.20.20.70">
    <property type="entry name" value="Aldolase class I"/>
    <property type="match status" value="1"/>
</dbReference>
<dbReference type="InterPro" id="IPR036628">
    <property type="entry name" value="Clp_N_dom_sf"/>
</dbReference>
<dbReference type="InterPro" id="IPR041397">
    <property type="entry name" value="ThiD2"/>
</dbReference>
<dbReference type="PANTHER" id="PTHR20857">
    <property type="entry name" value="THIAMINE-PHOSPHATE PYROPHOSPHORYLASE"/>
    <property type="match status" value="1"/>
</dbReference>
<comment type="caution">
    <text evidence="10">Lacks conserved residue(s) required for the propagation of feature annotation.</text>
</comment>
<evidence type="ECO:0000256" key="6">
    <source>
        <dbReference type="ARBA" id="ARBA00022977"/>
    </source>
</evidence>
<evidence type="ECO:0000256" key="4">
    <source>
        <dbReference type="ARBA" id="ARBA00022723"/>
    </source>
</evidence>
<keyword evidence="6 10" id="KW-0784">Thiamine biosynthesis</keyword>
<dbReference type="HAMAP" id="MF_00097">
    <property type="entry name" value="TMP_synthase"/>
    <property type="match status" value="1"/>
</dbReference>
<keyword evidence="16" id="KW-1185">Reference proteome</keyword>
<feature type="binding site" evidence="10">
    <location>
        <begin position="458"/>
        <end position="460"/>
    </location>
    <ligand>
        <name>2-[(2R,5Z)-2-carboxy-4-methylthiazol-5(2H)-ylidene]ethyl phosphate</name>
        <dbReference type="ChEBI" id="CHEBI:62899"/>
    </ligand>
</feature>
<dbReference type="RefSeq" id="WP_145264139.1">
    <property type="nucleotide sequence ID" value="NZ_CP036316.1"/>
</dbReference>
<protein>
    <recommendedName>
        <fullName evidence="10">Thiamine-phosphate synthase</fullName>
        <shortName evidence="10">TP synthase</shortName>
        <shortName evidence="10">TPS</shortName>
        <ecNumber evidence="10">2.5.1.3</ecNumber>
    </recommendedName>
    <alternativeName>
        <fullName evidence="10">Thiamine-phosphate pyrophosphorylase</fullName>
        <shortName evidence="10">TMP pyrophosphorylase</shortName>
        <shortName evidence="10">TMP-PPase</shortName>
    </alternativeName>
</protein>
<evidence type="ECO:0000256" key="2">
    <source>
        <dbReference type="ARBA" id="ARBA00005165"/>
    </source>
</evidence>
<evidence type="ECO:0000256" key="9">
    <source>
        <dbReference type="ARBA" id="ARBA00047883"/>
    </source>
</evidence>
<comment type="function">
    <text evidence="1 10">Condenses 4-methyl-5-(beta-hydroxyethyl)thiazole monophosphate (THZ-P) and 2-methyl-4-amino-5-hydroxymethyl pyrimidine pyrophosphate (HMP-PP) to form thiamine monophosphate (TMP).</text>
</comment>
<dbReference type="GO" id="GO:0005737">
    <property type="term" value="C:cytoplasm"/>
    <property type="evidence" value="ECO:0007669"/>
    <property type="project" value="TreeGrafter"/>
</dbReference>
<evidence type="ECO:0000256" key="8">
    <source>
        <dbReference type="ARBA" id="ARBA00047851"/>
    </source>
</evidence>
<dbReference type="InterPro" id="IPR022998">
    <property type="entry name" value="ThiamineP_synth_TenI"/>
</dbReference>
<dbReference type="NCBIfam" id="TIGR00693">
    <property type="entry name" value="thiE"/>
    <property type="match status" value="1"/>
</dbReference>
<feature type="binding site" evidence="10">
    <location>
        <position position="432"/>
    </location>
    <ligand>
        <name>4-amino-2-methyl-5-(diphosphooxymethyl)pyrimidine</name>
        <dbReference type="ChEBI" id="CHEBI:57841"/>
    </ligand>
</feature>
<feature type="domain" description="Clp R" evidence="14">
    <location>
        <begin position="1"/>
        <end position="75"/>
    </location>
</feature>
<evidence type="ECO:0000256" key="1">
    <source>
        <dbReference type="ARBA" id="ARBA00003814"/>
    </source>
</evidence>
<accession>A0A517TBI5</accession>
<comment type="similarity">
    <text evidence="10 12">Belongs to the thiamine-phosphate synthase family.</text>
</comment>
<dbReference type="CDD" id="cd00564">
    <property type="entry name" value="TMP_TenI"/>
    <property type="match status" value="1"/>
</dbReference>
<keyword evidence="5 10" id="KW-0460">Magnesium</keyword>
<dbReference type="OrthoDB" id="9812206at2"/>
<comment type="catalytic activity">
    <reaction evidence="9 10 12">
        <text>2-[(2R,5Z)-2-carboxy-4-methylthiazol-5(2H)-ylidene]ethyl phosphate + 4-amino-2-methyl-5-(diphosphooxymethyl)pyrimidine + 2 H(+) = thiamine phosphate + CO2 + diphosphate</text>
        <dbReference type="Rhea" id="RHEA:47844"/>
        <dbReference type="ChEBI" id="CHEBI:15378"/>
        <dbReference type="ChEBI" id="CHEBI:16526"/>
        <dbReference type="ChEBI" id="CHEBI:33019"/>
        <dbReference type="ChEBI" id="CHEBI:37575"/>
        <dbReference type="ChEBI" id="CHEBI:57841"/>
        <dbReference type="ChEBI" id="CHEBI:62899"/>
        <dbReference type="EC" id="2.5.1.3"/>
    </reaction>
</comment>
<evidence type="ECO:0000256" key="5">
    <source>
        <dbReference type="ARBA" id="ARBA00022842"/>
    </source>
</evidence>
<dbReference type="EC" id="2.5.1.3" evidence="10"/>
<evidence type="ECO:0000259" key="14">
    <source>
        <dbReference type="PROSITE" id="PS51903"/>
    </source>
</evidence>
<gene>
    <name evidence="10 15" type="primary">thiE</name>
    <name evidence="15" type="ORF">V22_29870</name>
</gene>
<dbReference type="GO" id="GO:0009228">
    <property type="term" value="P:thiamine biosynthetic process"/>
    <property type="evidence" value="ECO:0007669"/>
    <property type="project" value="UniProtKB-KW"/>
</dbReference>
<dbReference type="SUPFAM" id="SSF51391">
    <property type="entry name" value="Thiamin phosphate synthase"/>
    <property type="match status" value="1"/>
</dbReference>
<sequence length="536" mass="59092">MSCQPNFQPLTNTPAVERILALAAELARNDHTELISESHFLQAVFQDESRGAALLNEIGLTKNDFPNTELKERSDQLEVVSQHANHSDEAQKIIDRANRLARQQRQTELGSEHLAMGLLCLSQTVRFKLEELGHDPDEIVERLAPVEEPLGEPVPVDFGLDLESSDGSDAPVLDPLQRVQPPNTEIDSSVWRILDAAANRCREGLRVLEDYARFVLDDAHLSRIAKEQRHELSDALQLLPSTQLIFSRNTTEDVGTGISLDSEQTRETIPHLVTANAKRVQEALRTLEEYGKTMDDRFSRRMEALRYLSYTLERALFCTVERNRLLATHRLYLLLPGSGSSQFDPLDLAKVAIAGGVDVIQLREKELPDGELIAVAHELRALTRATDTLLIINDRPDIAAAVGADGVHLGQDDLSIRDARRILGTGKLIGRSTHTIEQARQAVLSGADYLGVGPTFPSTTKSFEEYAGLDFVRQVAAEIQLPWFAIGGINENNLNEVINAGAKRVAVSGAILNAESRLTATQQLKQELNGGSSAHS</sequence>
<organism evidence="15 16">
    <name type="scientific">Calycomorphotria hydatis</name>
    <dbReference type="NCBI Taxonomy" id="2528027"/>
    <lineage>
        <taxon>Bacteria</taxon>
        <taxon>Pseudomonadati</taxon>
        <taxon>Planctomycetota</taxon>
        <taxon>Planctomycetia</taxon>
        <taxon>Planctomycetales</taxon>
        <taxon>Planctomycetaceae</taxon>
        <taxon>Calycomorphotria</taxon>
    </lineage>
</organism>
<feature type="binding site" evidence="10">
    <location>
        <begin position="361"/>
        <end position="365"/>
    </location>
    <ligand>
        <name>4-amino-2-methyl-5-(diphosphooxymethyl)pyrimidine</name>
        <dbReference type="ChEBI" id="CHEBI:57841"/>
    </ligand>
</feature>
<dbReference type="PROSITE" id="PS51903">
    <property type="entry name" value="CLP_R"/>
    <property type="match status" value="1"/>
</dbReference>
<feature type="binding site" evidence="10">
    <location>
        <position position="394"/>
    </location>
    <ligand>
        <name>Mg(2+)</name>
        <dbReference type="ChEBI" id="CHEBI:18420"/>
    </ligand>
</feature>
<dbReference type="PANTHER" id="PTHR20857:SF15">
    <property type="entry name" value="THIAMINE-PHOSPHATE SYNTHASE"/>
    <property type="match status" value="1"/>
</dbReference>
<dbReference type="GO" id="GO:0009229">
    <property type="term" value="P:thiamine diphosphate biosynthetic process"/>
    <property type="evidence" value="ECO:0007669"/>
    <property type="project" value="UniProtKB-UniRule"/>
</dbReference>
<dbReference type="Gene3D" id="1.10.1780.10">
    <property type="entry name" value="Clp, N-terminal domain"/>
    <property type="match status" value="2"/>
</dbReference>
<dbReference type="FunFam" id="3.20.20.70:FF:000096">
    <property type="entry name" value="Thiamine-phosphate synthase"/>
    <property type="match status" value="1"/>
</dbReference>
<dbReference type="EMBL" id="CP036316">
    <property type="protein sequence ID" value="QDT65727.1"/>
    <property type="molecule type" value="Genomic_DNA"/>
</dbReference>
<dbReference type="UniPathway" id="UPA00060">
    <property type="reaction ID" value="UER00141"/>
</dbReference>
<dbReference type="GO" id="GO:0000287">
    <property type="term" value="F:magnesium ion binding"/>
    <property type="evidence" value="ECO:0007669"/>
    <property type="project" value="UniProtKB-UniRule"/>
</dbReference>
<proteinExistence type="inferred from homology"/>
<dbReference type="AlphaFoldDB" id="A0A517TBI5"/>
<comment type="catalytic activity">
    <reaction evidence="7 10 12">
        <text>4-methyl-5-(2-phosphooxyethyl)-thiazole + 4-amino-2-methyl-5-(diphosphooxymethyl)pyrimidine + H(+) = thiamine phosphate + diphosphate</text>
        <dbReference type="Rhea" id="RHEA:22328"/>
        <dbReference type="ChEBI" id="CHEBI:15378"/>
        <dbReference type="ChEBI" id="CHEBI:33019"/>
        <dbReference type="ChEBI" id="CHEBI:37575"/>
        <dbReference type="ChEBI" id="CHEBI:57841"/>
        <dbReference type="ChEBI" id="CHEBI:58296"/>
        <dbReference type="EC" id="2.5.1.3"/>
    </reaction>
</comment>
<comment type="catalytic activity">
    <reaction evidence="8 10 12">
        <text>2-(2-carboxy-4-methylthiazol-5-yl)ethyl phosphate + 4-amino-2-methyl-5-(diphosphooxymethyl)pyrimidine + 2 H(+) = thiamine phosphate + CO2 + diphosphate</text>
        <dbReference type="Rhea" id="RHEA:47848"/>
        <dbReference type="ChEBI" id="CHEBI:15378"/>
        <dbReference type="ChEBI" id="CHEBI:16526"/>
        <dbReference type="ChEBI" id="CHEBI:33019"/>
        <dbReference type="ChEBI" id="CHEBI:37575"/>
        <dbReference type="ChEBI" id="CHEBI:57841"/>
        <dbReference type="ChEBI" id="CHEBI:62890"/>
        <dbReference type="EC" id="2.5.1.3"/>
    </reaction>
</comment>
<evidence type="ECO:0000313" key="15">
    <source>
        <dbReference type="EMBL" id="QDT65727.1"/>
    </source>
</evidence>
<name>A0A517TBI5_9PLAN</name>
<evidence type="ECO:0000256" key="13">
    <source>
        <dbReference type="RuleBase" id="RU004253"/>
    </source>
</evidence>
<dbReference type="Pfam" id="PF17792">
    <property type="entry name" value="ThiD2"/>
    <property type="match status" value="1"/>
</dbReference>
<evidence type="ECO:0000313" key="16">
    <source>
        <dbReference type="Proteomes" id="UP000319976"/>
    </source>
</evidence>
<dbReference type="InterPro" id="IPR034291">
    <property type="entry name" value="TMP_synthase"/>
</dbReference>
<dbReference type="NCBIfam" id="NF002727">
    <property type="entry name" value="PRK02615.1"/>
    <property type="match status" value="1"/>
</dbReference>
<dbReference type="InterPro" id="IPR036206">
    <property type="entry name" value="ThiamineP_synth_sf"/>
</dbReference>
<reference evidence="15 16" key="1">
    <citation type="submission" date="2019-02" db="EMBL/GenBank/DDBJ databases">
        <title>Deep-cultivation of Planctomycetes and their phenomic and genomic characterization uncovers novel biology.</title>
        <authorList>
            <person name="Wiegand S."/>
            <person name="Jogler M."/>
            <person name="Boedeker C."/>
            <person name="Pinto D."/>
            <person name="Vollmers J."/>
            <person name="Rivas-Marin E."/>
            <person name="Kohn T."/>
            <person name="Peeters S.H."/>
            <person name="Heuer A."/>
            <person name="Rast P."/>
            <person name="Oberbeckmann S."/>
            <person name="Bunk B."/>
            <person name="Jeske O."/>
            <person name="Meyerdierks A."/>
            <person name="Storesund J.E."/>
            <person name="Kallscheuer N."/>
            <person name="Luecker S."/>
            <person name="Lage O.M."/>
            <person name="Pohl T."/>
            <person name="Merkel B.J."/>
            <person name="Hornburger P."/>
            <person name="Mueller R.-W."/>
            <person name="Bruemmer F."/>
            <person name="Labrenz M."/>
            <person name="Spormann A.M."/>
            <person name="Op den Camp H."/>
            <person name="Overmann J."/>
            <person name="Amann R."/>
            <person name="Jetten M.S.M."/>
            <person name="Mascher T."/>
            <person name="Medema M.H."/>
            <person name="Devos D.P."/>
            <person name="Kaster A.-K."/>
            <person name="Ovreas L."/>
            <person name="Rohde M."/>
            <person name="Galperin M.Y."/>
            <person name="Jogler C."/>
        </authorList>
    </citation>
    <scope>NUCLEOTIDE SEQUENCE [LARGE SCALE GENOMIC DNA]</scope>
    <source>
        <strain evidence="15 16">V22</strain>
    </source>
</reference>
<dbReference type="InterPro" id="IPR004176">
    <property type="entry name" value="Clp_R_N"/>
</dbReference>
<keyword evidence="11" id="KW-0677">Repeat</keyword>
<dbReference type="GO" id="GO:0004789">
    <property type="term" value="F:thiamine-phosphate diphosphorylase activity"/>
    <property type="evidence" value="ECO:0007669"/>
    <property type="project" value="UniProtKB-UniRule"/>
</dbReference>
<evidence type="ECO:0000256" key="7">
    <source>
        <dbReference type="ARBA" id="ARBA00047334"/>
    </source>
</evidence>
<comment type="pathway">
    <text evidence="2 10 13">Cofactor biosynthesis; thiamine diphosphate biosynthesis; thiamine phosphate from 4-amino-2-methyl-5-diphosphomethylpyrimidine and 4-methyl-5-(2-phosphoethyl)-thiazole: step 1/1.</text>
</comment>
<dbReference type="Pfam" id="PF02581">
    <property type="entry name" value="TMP-TENI"/>
    <property type="match status" value="1"/>
</dbReference>
<evidence type="ECO:0000256" key="12">
    <source>
        <dbReference type="RuleBase" id="RU003826"/>
    </source>
</evidence>
<dbReference type="KEGG" id="chya:V22_29870"/>
<keyword evidence="3 10" id="KW-0808">Transferase</keyword>
<dbReference type="InterPro" id="IPR013785">
    <property type="entry name" value="Aldolase_TIM"/>
</dbReference>
<keyword evidence="4 10" id="KW-0479">Metal-binding</keyword>
<dbReference type="Proteomes" id="UP000319976">
    <property type="component" value="Chromosome"/>
</dbReference>
<dbReference type="SUPFAM" id="SSF81923">
    <property type="entry name" value="Double Clp-N motif"/>
    <property type="match status" value="1"/>
</dbReference>
<dbReference type="Pfam" id="PF02861">
    <property type="entry name" value="Clp_N"/>
    <property type="match status" value="1"/>
</dbReference>
<feature type="binding site" evidence="10">
    <location>
        <position position="488"/>
    </location>
    <ligand>
        <name>2-[(2R,5Z)-2-carboxy-4-methylthiazol-5(2H)-ylidene]ethyl phosphate</name>
        <dbReference type="ChEBI" id="CHEBI:62899"/>
    </ligand>
</feature>
<feature type="binding site" evidence="10">
    <location>
        <position position="393"/>
    </location>
    <ligand>
        <name>4-amino-2-methyl-5-(diphosphooxymethyl)pyrimidine</name>
        <dbReference type="ChEBI" id="CHEBI:57841"/>
    </ligand>
</feature>
<evidence type="ECO:0000256" key="10">
    <source>
        <dbReference type="HAMAP-Rule" id="MF_00097"/>
    </source>
</evidence>
<feature type="binding site" evidence="10">
    <location>
        <position position="461"/>
    </location>
    <ligand>
        <name>4-amino-2-methyl-5-(diphosphooxymethyl)pyrimidine</name>
        <dbReference type="ChEBI" id="CHEBI:57841"/>
    </ligand>
</feature>
<comment type="cofactor">
    <cofactor evidence="10">
        <name>Mg(2+)</name>
        <dbReference type="ChEBI" id="CHEBI:18420"/>
    </cofactor>
    <text evidence="10">Binds 1 Mg(2+) ion per subunit.</text>
</comment>